<evidence type="ECO:0000313" key="10">
    <source>
        <dbReference type="Proteomes" id="UP000095284"/>
    </source>
</evidence>
<dbReference type="EC" id="2.7.7.102" evidence="6"/>
<dbReference type="Proteomes" id="UP000095284">
    <property type="component" value="Unplaced"/>
</dbReference>
<evidence type="ECO:0000256" key="6">
    <source>
        <dbReference type="ARBA" id="ARBA00044768"/>
    </source>
</evidence>
<evidence type="ECO:0000256" key="7">
    <source>
        <dbReference type="ARBA" id="ARBA00047303"/>
    </source>
</evidence>
<dbReference type="GO" id="GO:0003887">
    <property type="term" value="F:DNA-directed DNA polymerase activity"/>
    <property type="evidence" value="ECO:0007669"/>
    <property type="project" value="UniProtKB-KW"/>
</dbReference>
<keyword evidence="3" id="KW-0808">Transferase</keyword>
<gene>
    <name evidence="9" type="ORF">BXYJ_LOCUS14386</name>
</gene>
<evidence type="ECO:0000313" key="11">
    <source>
        <dbReference type="Proteomes" id="UP000659654"/>
    </source>
</evidence>
<comment type="catalytic activity">
    <reaction evidence="7">
        <text>DNA(n) + a 2'-deoxyribonucleoside 5'-triphosphate = DNA(n+1) + diphosphate</text>
        <dbReference type="Rhea" id="RHEA:22508"/>
        <dbReference type="Rhea" id="RHEA-COMP:17339"/>
        <dbReference type="Rhea" id="RHEA-COMP:17340"/>
        <dbReference type="ChEBI" id="CHEBI:33019"/>
        <dbReference type="ChEBI" id="CHEBI:61560"/>
        <dbReference type="ChEBI" id="CHEBI:173112"/>
        <dbReference type="EC" id="2.7.7.7"/>
    </reaction>
    <physiologicalReaction direction="left-to-right" evidence="7">
        <dbReference type="Rhea" id="RHEA:22509"/>
    </physiologicalReaction>
</comment>
<dbReference type="Proteomes" id="UP000582659">
    <property type="component" value="Unassembled WGS sequence"/>
</dbReference>
<evidence type="ECO:0000313" key="9">
    <source>
        <dbReference type="EMBL" id="CAD5234295.1"/>
    </source>
</evidence>
<dbReference type="EMBL" id="CAJFDI010000006">
    <property type="protein sequence ID" value="CAD5234295.1"/>
    <property type="molecule type" value="Genomic_DNA"/>
</dbReference>
<keyword evidence="3" id="KW-0548">Nucleotidyltransferase</keyword>
<dbReference type="AlphaFoldDB" id="A0A1I7SM36"/>
<dbReference type="GO" id="GO:0006264">
    <property type="term" value="P:mitochondrial DNA replication"/>
    <property type="evidence" value="ECO:0007669"/>
    <property type="project" value="TreeGrafter"/>
</dbReference>
<keyword evidence="11" id="KW-1185">Reference proteome</keyword>
<dbReference type="PANTHER" id="PTHR31399:SF0">
    <property type="entry name" value="DNA-DIRECTED PRIMASE_POLYMERASE PROTEIN"/>
    <property type="match status" value="1"/>
</dbReference>
<dbReference type="GO" id="GO:0042276">
    <property type="term" value="P:error-prone translesion synthesis"/>
    <property type="evidence" value="ECO:0007669"/>
    <property type="project" value="InterPro"/>
</dbReference>
<sequence>MSLEKCLREYFKIYYRQQDAFDRQKKKPSARVFTYETPQLTEGRRRFLATDLEKFVACYKSIRCGRHFYELIQENRPCRPYFDLEYYKRFNVYEDPKQLVTDFIEVVCRLFKSRLNVVVDPTDFLILDSSSDDKFSAHIIIHFKEKVLLPCNTAFKGFVNSLCTTLAEERKCIIRNESKETFLCDQSVYTKNRNFRLFYSSKCGKKEKLVYASYCNFYQSRGITSPDTTSMFYDSLVIPKEYEEYGVLDLNQLEGVNPICRPLFSINTTVDVKAPHNVASNCGSSPFPLIDRFVTGILSRYCPNVQVSKWSLLYTKEYDRRRLQLQFRGCRYCFNMGREHKSQNIYWIVDLNDFRAYQKCFDIDCKHFISNFFAVPDDVKKACESKIETVFKVYGHKELSQHPPQLAESQKENPESAKRKRRSFYDPETDQVVMFQRTPKRNQCNNTLDETLVITID</sequence>
<evidence type="ECO:0000256" key="2">
    <source>
        <dbReference type="ARBA" id="ARBA00012417"/>
    </source>
</evidence>
<dbReference type="GO" id="GO:0005634">
    <property type="term" value="C:nucleus"/>
    <property type="evidence" value="ECO:0007669"/>
    <property type="project" value="TreeGrafter"/>
</dbReference>
<feature type="region of interest" description="Disordered" evidence="8">
    <location>
        <begin position="401"/>
        <end position="423"/>
    </location>
</feature>
<evidence type="ECO:0000313" key="12">
    <source>
        <dbReference type="WBParaSite" id="BXY_1412000.1"/>
    </source>
</evidence>
<dbReference type="InterPro" id="IPR044917">
    <property type="entry name" value="PRIMPOL"/>
</dbReference>
<proteinExistence type="inferred from homology"/>
<dbReference type="Pfam" id="PF03121">
    <property type="entry name" value="Herpes_UL52"/>
    <property type="match status" value="1"/>
</dbReference>
<protein>
    <recommendedName>
        <fullName evidence="4">DNA-directed primase/polymerase protein</fullName>
        <ecNumber evidence="6">2.7.7.102</ecNumber>
        <ecNumber evidence="2">2.7.7.7</ecNumber>
    </recommendedName>
</protein>
<dbReference type="GO" id="GO:0031297">
    <property type="term" value="P:replication fork processing"/>
    <property type="evidence" value="ECO:0007669"/>
    <property type="project" value="TreeGrafter"/>
</dbReference>
<keyword evidence="3" id="KW-0239">DNA-directed DNA polymerase</keyword>
<dbReference type="EMBL" id="CAJFCV020000006">
    <property type="protein sequence ID" value="CAG9129984.1"/>
    <property type="molecule type" value="Genomic_DNA"/>
</dbReference>
<organism evidence="10 12">
    <name type="scientific">Bursaphelenchus xylophilus</name>
    <name type="common">Pinewood nematode worm</name>
    <name type="synonym">Aphelenchoides xylophilus</name>
    <dbReference type="NCBI Taxonomy" id="6326"/>
    <lineage>
        <taxon>Eukaryota</taxon>
        <taxon>Metazoa</taxon>
        <taxon>Ecdysozoa</taxon>
        <taxon>Nematoda</taxon>
        <taxon>Chromadorea</taxon>
        <taxon>Rhabditida</taxon>
        <taxon>Tylenchina</taxon>
        <taxon>Tylenchomorpha</taxon>
        <taxon>Aphelenchoidea</taxon>
        <taxon>Aphelenchoididae</taxon>
        <taxon>Bursaphelenchus</taxon>
    </lineage>
</organism>
<comment type="catalytic activity">
    <reaction evidence="5">
        <text>ssDNA + n NTP = ssDNA/pppN(pN)n-1 hybrid + (n-1) diphosphate.</text>
        <dbReference type="EC" id="2.7.7.102"/>
    </reaction>
</comment>
<evidence type="ECO:0000256" key="5">
    <source>
        <dbReference type="ARBA" id="ARBA00044677"/>
    </source>
</evidence>
<dbReference type="PANTHER" id="PTHR31399">
    <property type="entry name" value="DNA-DIRECTED PRIMASE / POLYMERASE PROTEIN"/>
    <property type="match status" value="1"/>
</dbReference>
<reference evidence="9" key="2">
    <citation type="submission" date="2020-09" db="EMBL/GenBank/DDBJ databases">
        <authorList>
            <person name="Kikuchi T."/>
        </authorList>
    </citation>
    <scope>NUCLEOTIDE SEQUENCE</scope>
    <source>
        <strain evidence="9">Ka4C1</strain>
    </source>
</reference>
<reference evidence="12" key="1">
    <citation type="submission" date="2016-11" db="UniProtKB">
        <authorList>
            <consortium name="WormBaseParasite"/>
        </authorList>
    </citation>
    <scope>IDENTIFICATION</scope>
</reference>
<accession>A0A1I7SM36</accession>
<dbReference type="GO" id="GO:0003682">
    <property type="term" value="F:chromatin binding"/>
    <property type="evidence" value="ECO:0007669"/>
    <property type="project" value="TreeGrafter"/>
</dbReference>
<dbReference type="Proteomes" id="UP000659654">
    <property type="component" value="Unassembled WGS sequence"/>
</dbReference>
<name>A0A1I7SM36_BURXY</name>
<evidence type="ECO:0000256" key="4">
    <source>
        <dbReference type="ARBA" id="ARBA00026139"/>
    </source>
</evidence>
<comment type="similarity">
    <text evidence="1">Belongs to the eukaryotic-type primase small subunit family.</text>
</comment>
<dbReference type="SMR" id="A0A1I7SM36"/>
<dbReference type="EC" id="2.7.7.7" evidence="2"/>
<dbReference type="OrthoDB" id="5988181at2759"/>
<dbReference type="eggNOG" id="ENOG502QS1Q">
    <property type="taxonomic scope" value="Eukaryota"/>
</dbReference>
<evidence type="ECO:0000256" key="3">
    <source>
        <dbReference type="ARBA" id="ARBA00022932"/>
    </source>
</evidence>
<dbReference type="GO" id="GO:0005759">
    <property type="term" value="C:mitochondrial matrix"/>
    <property type="evidence" value="ECO:0007669"/>
    <property type="project" value="TreeGrafter"/>
</dbReference>
<dbReference type="GO" id="GO:0009411">
    <property type="term" value="P:response to UV"/>
    <property type="evidence" value="ECO:0007669"/>
    <property type="project" value="TreeGrafter"/>
</dbReference>
<evidence type="ECO:0000256" key="1">
    <source>
        <dbReference type="ARBA" id="ARBA00009762"/>
    </source>
</evidence>
<dbReference type="WBParaSite" id="BXY_1412000.1">
    <property type="protein sequence ID" value="BXY_1412000.1"/>
    <property type="gene ID" value="BXY_1412000"/>
</dbReference>
<evidence type="ECO:0000256" key="8">
    <source>
        <dbReference type="SAM" id="MobiDB-lite"/>
    </source>
</evidence>